<keyword evidence="3" id="KW-1185">Reference proteome</keyword>
<feature type="transmembrane region" description="Helical" evidence="1">
    <location>
        <begin position="696"/>
        <end position="718"/>
    </location>
</feature>
<feature type="transmembrane region" description="Helical" evidence="1">
    <location>
        <begin position="500"/>
        <end position="523"/>
    </location>
</feature>
<feature type="transmembrane region" description="Helical" evidence="1">
    <location>
        <begin position="586"/>
        <end position="603"/>
    </location>
</feature>
<proteinExistence type="predicted"/>
<dbReference type="Proteomes" id="UP000816034">
    <property type="component" value="Unassembled WGS sequence"/>
</dbReference>
<comment type="caution">
    <text evidence="2">The sequence shown here is derived from an EMBL/GenBank/DDBJ whole genome shotgun (WGS) entry which is preliminary data.</text>
</comment>
<sequence length="859" mass="98748">MLKPHNDDRFLADHSGKDSSIEVSTIMDAPFLSTPQEKDRNDPITISFHHTSMKNEVETSRVESSNSRKNQEWLPSSTIMKGCFQPIVFAAVASCCCFLLILVLIILTFIHPSREDFLSSSTIQSSSPLNRNSLFSTSLSRNPHAIRSRKVRKSSYGDPQPLDQYDDASSSTFLTSLVCPFSIYGSQWYEYWSNRNKSNSNHSKLFSQTEAIVNEYLPLYNQTEWVFKFPNQSSPLSCPAITINERSKSVLINYQYDADVSFYYGNIEAYCPQEDFPYDSICDRMFCFSQDMLNELEQATNDSKIFDYGLNLTSLLVKDIDLIPEGPLYTQQLSLSIMFSWMESYLKGAKISFNPILSESIWNNITQLIPELEEYSLGLTADILDLYTTCRACRDYSQYPVSDGLDICLNANLPFQCSYGNLDRIALGFPFMNQIQNYYGNLLSSSMCYCPRPYTATINSQGTDIEIDTKAEMSNIKTASRCDSYMYFWYPLYCSEIINAVLLILEMALALVITMLIWLPLLIQFIKNVVLKRRNITSLKIQNLWPCNVWTMAKSKTHSIRASKNIYYQIHLTNTKWAQIVCDYKLNAASTLLFSFLCLLTSYTCDFLRRNSSEISDVVPDIFFLIALGNLFICAIPIISTWINAMKKNENHGMSMKISIPLLALQLFGTILTIFAPLLGYLYIFQVKNDYTALSLLYGMLFGIIFMYLVILILLLLYSVKMFLRLRELISISFFQFRFTRFLLVASILWIGFLAYFSFTFAESLLSLAEGEHFATRIFFLFKFDIFNLLPLLLAIALSYALFPSRNIIFESYRLLFHVVCCCGRVSDMMMKQQNSQKQELAQDLLDEPMNQQRNELIQ</sequence>
<dbReference type="GeneID" id="68092887"/>
<keyword evidence="1" id="KW-1133">Transmembrane helix</keyword>
<keyword evidence="1" id="KW-0812">Transmembrane</keyword>
<evidence type="ECO:0000256" key="1">
    <source>
        <dbReference type="SAM" id="Phobius"/>
    </source>
</evidence>
<feature type="transmembrane region" description="Helical" evidence="1">
    <location>
        <begin position="739"/>
        <end position="759"/>
    </location>
</feature>
<name>A0AA88GTS2_NAELO</name>
<feature type="transmembrane region" description="Helical" evidence="1">
    <location>
        <begin position="623"/>
        <end position="643"/>
    </location>
</feature>
<feature type="transmembrane region" description="Helical" evidence="1">
    <location>
        <begin position="779"/>
        <end position="803"/>
    </location>
</feature>
<organism evidence="2 3">
    <name type="scientific">Naegleria lovaniensis</name>
    <name type="common">Amoeba</name>
    <dbReference type="NCBI Taxonomy" id="51637"/>
    <lineage>
        <taxon>Eukaryota</taxon>
        <taxon>Discoba</taxon>
        <taxon>Heterolobosea</taxon>
        <taxon>Tetramitia</taxon>
        <taxon>Eutetramitia</taxon>
        <taxon>Vahlkampfiidae</taxon>
        <taxon>Naegleria</taxon>
    </lineage>
</organism>
<dbReference type="RefSeq" id="XP_044552253.1">
    <property type="nucleotide sequence ID" value="XM_044693868.1"/>
</dbReference>
<gene>
    <name evidence="2" type="ORF">C9374_000425</name>
</gene>
<evidence type="ECO:0000313" key="3">
    <source>
        <dbReference type="Proteomes" id="UP000816034"/>
    </source>
</evidence>
<dbReference type="EMBL" id="PYSW02000010">
    <property type="protein sequence ID" value="KAG2388261.1"/>
    <property type="molecule type" value="Genomic_DNA"/>
</dbReference>
<evidence type="ECO:0000313" key="2">
    <source>
        <dbReference type="EMBL" id="KAG2388261.1"/>
    </source>
</evidence>
<feature type="transmembrane region" description="Helical" evidence="1">
    <location>
        <begin position="663"/>
        <end position="684"/>
    </location>
</feature>
<dbReference type="AlphaFoldDB" id="A0AA88GTS2"/>
<keyword evidence="1" id="KW-0472">Membrane</keyword>
<protein>
    <submittedName>
        <fullName evidence="2">Uncharacterized protein</fullName>
    </submittedName>
</protein>
<accession>A0AA88GTS2</accession>
<feature type="transmembrane region" description="Helical" evidence="1">
    <location>
        <begin position="87"/>
        <end position="110"/>
    </location>
</feature>
<reference evidence="2 3" key="1">
    <citation type="journal article" date="2018" name="BMC Genomics">
        <title>The genome of Naegleria lovaniensis, the basis for a comparative approach to unravel pathogenicity factors of the human pathogenic amoeba N. fowleri.</title>
        <authorList>
            <person name="Liechti N."/>
            <person name="Schurch N."/>
            <person name="Bruggmann R."/>
            <person name="Wittwer M."/>
        </authorList>
    </citation>
    <scope>NUCLEOTIDE SEQUENCE [LARGE SCALE GENOMIC DNA]</scope>
    <source>
        <strain evidence="2 3">ATCC 30569</strain>
    </source>
</reference>